<dbReference type="Proteomes" id="UP001165541">
    <property type="component" value="Unassembled WGS sequence"/>
</dbReference>
<protein>
    <submittedName>
        <fullName evidence="2">Pyridoxamine 5'-phosphate oxidase family protein</fullName>
    </submittedName>
</protein>
<evidence type="ECO:0000313" key="2">
    <source>
        <dbReference type="EMBL" id="MCM5681629.1"/>
    </source>
</evidence>
<feature type="domain" description="General stress protein FMN-binding split barrel" evidence="1">
    <location>
        <begin position="10"/>
        <end position="157"/>
    </location>
</feature>
<dbReference type="Pfam" id="PF16242">
    <property type="entry name" value="Pyrid_ox_like"/>
    <property type="match status" value="1"/>
</dbReference>
<dbReference type="SUPFAM" id="SSF50475">
    <property type="entry name" value="FMN-binding split barrel"/>
    <property type="match status" value="1"/>
</dbReference>
<dbReference type="Gene3D" id="2.30.110.10">
    <property type="entry name" value="Electron Transport, Fmn-binding Protein, Chain A"/>
    <property type="match status" value="1"/>
</dbReference>
<dbReference type="RefSeq" id="WP_251780113.1">
    <property type="nucleotide sequence ID" value="NZ_JAMKFE010000013.1"/>
</dbReference>
<evidence type="ECO:0000313" key="3">
    <source>
        <dbReference type="Proteomes" id="UP001165541"/>
    </source>
</evidence>
<organism evidence="2 3">
    <name type="scientific">Caldimonas mangrovi</name>
    <dbReference type="NCBI Taxonomy" id="2944811"/>
    <lineage>
        <taxon>Bacteria</taxon>
        <taxon>Pseudomonadati</taxon>
        <taxon>Pseudomonadota</taxon>
        <taxon>Betaproteobacteria</taxon>
        <taxon>Burkholderiales</taxon>
        <taxon>Sphaerotilaceae</taxon>
        <taxon>Caldimonas</taxon>
    </lineage>
</organism>
<gene>
    <name evidence="2" type="ORF">M8A51_19050</name>
</gene>
<dbReference type="InterPro" id="IPR012349">
    <property type="entry name" value="Split_barrel_FMN-bd"/>
</dbReference>
<accession>A0ABT0YTB3</accession>
<dbReference type="PANTHER" id="PTHR34818">
    <property type="entry name" value="PROTEIN BLI-3"/>
    <property type="match status" value="1"/>
</dbReference>
<comment type="caution">
    <text evidence="2">The sequence shown here is derived from an EMBL/GenBank/DDBJ whole genome shotgun (WGS) entry which is preliminary data.</text>
</comment>
<keyword evidence="3" id="KW-1185">Reference proteome</keyword>
<evidence type="ECO:0000259" key="1">
    <source>
        <dbReference type="Pfam" id="PF16242"/>
    </source>
</evidence>
<dbReference type="EMBL" id="JAMKFE010000013">
    <property type="protein sequence ID" value="MCM5681629.1"/>
    <property type="molecule type" value="Genomic_DNA"/>
</dbReference>
<dbReference type="InterPro" id="IPR038725">
    <property type="entry name" value="YdaG_split_barrel_FMN-bd"/>
</dbReference>
<sequence>MTLHHDASPQQRLWEMIRDIRYGMLTTRHTDGQLRSRPMTTQNRSIDEGAILWFFVALDTEPAMDLKDDGAINVSYADPHKDCYVSIAGYGRFVDDPARKQELWSTANEAWFPNGPGDANVGLLAVHIDHAEYWDVTASKMTQLFKMAKAAATGQRPLDLGEHREVPLRPH</sequence>
<proteinExistence type="predicted"/>
<dbReference type="PANTHER" id="PTHR34818:SF1">
    <property type="entry name" value="PROTEIN BLI-3"/>
    <property type="match status" value="1"/>
</dbReference>
<dbReference type="InterPro" id="IPR052917">
    <property type="entry name" value="Stress-Dev_Protein"/>
</dbReference>
<name>A0ABT0YTB3_9BURK</name>
<reference evidence="2" key="1">
    <citation type="submission" date="2022-05" db="EMBL/GenBank/DDBJ databases">
        <title>Schlegelella sp. nov., isolated from mangrove soil.</title>
        <authorList>
            <person name="Liu Y."/>
            <person name="Ge X."/>
            <person name="Liu W."/>
        </authorList>
    </citation>
    <scope>NUCLEOTIDE SEQUENCE</scope>
    <source>
        <strain evidence="2">S2-27</strain>
    </source>
</reference>